<protein>
    <submittedName>
        <fullName evidence="1">Uncharacterized protein</fullName>
    </submittedName>
</protein>
<proteinExistence type="predicted"/>
<dbReference type="EMBL" id="VCQU01000006">
    <property type="protein sequence ID" value="NMN96806.1"/>
    <property type="molecule type" value="Genomic_DNA"/>
</dbReference>
<name>A0A848KGA9_9NOCA</name>
<dbReference type="Proteomes" id="UP000535543">
    <property type="component" value="Unassembled WGS sequence"/>
</dbReference>
<organism evidence="1 2">
    <name type="scientific">Antrihabitans stalactiti</name>
    <dbReference type="NCBI Taxonomy" id="2584121"/>
    <lineage>
        <taxon>Bacteria</taxon>
        <taxon>Bacillati</taxon>
        <taxon>Actinomycetota</taxon>
        <taxon>Actinomycetes</taxon>
        <taxon>Mycobacteriales</taxon>
        <taxon>Nocardiaceae</taxon>
        <taxon>Antrihabitans</taxon>
    </lineage>
</organism>
<sequence>MHPILTSIEIDSDLSARNAELERIIASLVELDQHPGLAHLRLYPPTGNTAKKWAPCAASLALMWDDYGRMKSILESARTVRARRSKPNDADRVELTHLLRDRPLELERTAVPLAQRSLMGPTETVLHIGIADIVERMKVAYPAVTELVSAVDEINSFVLSQLAPLQKRLDKIAAALSVDPDGSTAPSELRAVSRDIANLLDTSANDPLSLTVPSVEAAITTIADRVGRVCSEFDGIAKVLAHWASTIAELGSEVNEIAESRLRGAQARDKVARSIVTAPLPIPSDRTESLRSRLTEVAALRGNPKARVAAIKSLREAVETELTQAAADEDLAQGLLDRHAELRGRHSAYQAKAARLGVGEDRDVLAADRTAADLLARRPCDLQAATRAITAQRDIIAAKATAREENR</sequence>
<reference evidence="1 2" key="1">
    <citation type="submission" date="2019-05" db="EMBL/GenBank/DDBJ databases">
        <authorList>
            <person name="Lee S.D."/>
        </authorList>
    </citation>
    <scope>NUCLEOTIDE SEQUENCE [LARGE SCALE GENOMIC DNA]</scope>
    <source>
        <strain evidence="1 2">YC2-7</strain>
    </source>
</reference>
<keyword evidence="2" id="KW-1185">Reference proteome</keyword>
<accession>A0A848KGA9</accession>
<comment type="caution">
    <text evidence="1">The sequence shown here is derived from an EMBL/GenBank/DDBJ whole genome shotgun (WGS) entry which is preliminary data.</text>
</comment>
<gene>
    <name evidence="1" type="ORF">FGL95_17345</name>
</gene>
<dbReference type="RefSeq" id="WP_169589153.1">
    <property type="nucleotide sequence ID" value="NZ_VCQU01000006.1"/>
</dbReference>
<evidence type="ECO:0000313" key="1">
    <source>
        <dbReference type="EMBL" id="NMN96806.1"/>
    </source>
</evidence>
<evidence type="ECO:0000313" key="2">
    <source>
        <dbReference type="Proteomes" id="UP000535543"/>
    </source>
</evidence>
<dbReference type="AlphaFoldDB" id="A0A848KGA9"/>
<reference evidence="1 2" key="2">
    <citation type="submission" date="2020-06" db="EMBL/GenBank/DDBJ databases">
        <title>Antribacter stalactiti gen. nov., sp. nov., a new member of the family Nacardiaceae isolated from a cave.</title>
        <authorList>
            <person name="Kim I.S."/>
        </authorList>
    </citation>
    <scope>NUCLEOTIDE SEQUENCE [LARGE SCALE GENOMIC DNA]</scope>
    <source>
        <strain evidence="1 2">YC2-7</strain>
    </source>
</reference>